<evidence type="ECO:0000259" key="6">
    <source>
        <dbReference type="Pfam" id="PF01729"/>
    </source>
</evidence>
<dbReference type="InterPro" id="IPR036068">
    <property type="entry name" value="Nicotinate_pribotase-like_C"/>
</dbReference>
<comment type="catalytic activity">
    <reaction evidence="4">
        <text>nicotinate beta-D-ribonucleotide + CO2 + diphosphate = quinolinate + 5-phospho-alpha-D-ribose 1-diphosphate + 2 H(+)</text>
        <dbReference type="Rhea" id="RHEA:12733"/>
        <dbReference type="ChEBI" id="CHEBI:15378"/>
        <dbReference type="ChEBI" id="CHEBI:16526"/>
        <dbReference type="ChEBI" id="CHEBI:29959"/>
        <dbReference type="ChEBI" id="CHEBI:33019"/>
        <dbReference type="ChEBI" id="CHEBI:57502"/>
        <dbReference type="ChEBI" id="CHEBI:58017"/>
        <dbReference type="EC" id="2.4.2.19"/>
    </reaction>
</comment>
<dbReference type="AlphaFoldDB" id="A0A161XGA4"/>
<comment type="similarity">
    <text evidence="1 5">Belongs to the NadC/ModD family.</text>
</comment>
<dbReference type="Pfam" id="PF02749">
    <property type="entry name" value="QRPTase_N"/>
    <property type="match status" value="1"/>
</dbReference>
<dbReference type="PATRIC" id="fig|1121326.3.peg.620"/>
<dbReference type="InterPro" id="IPR022412">
    <property type="entry name" value="Quinolinate_PRibosylTrfase_N"/>
</dbReference>
<dbReference type="STRING" id="1121326.CLMAG_06620"/>
<name>A0A161XGA4_9CLOT</name>
<gene>
    <name evidence="8" type="primary">nadC_1</name>
    <name evidence="8" type="ORF">CLMAG_06620</name>
</gene>
<dbReference type="GO" id="GO:0004514">
    <property type="term" value="F:nicotinate-nucleotide diphosphorylase (carboxylating) activity"/>
    <property type="evidence" value="ECO:0007669"/>
    <property type="project" value="UniProtKB-EC"/>
</dbReference>
<keyword evidence="9" id="KW-1185">Reference proteome</keyword>
<dbReference type="InterPro" id="IPR013785">
    <property type="entry name" value="Aldolase_TIM"/>
</dbReference>
<accession>A0A161XGA4</accession>
<keyword evidence="2 5" id="KW-0328">Glycosyltransferase</keyword>
<evidence type="ECO:0000256" key="2">
    <source>
        <dbReference type="ARBA" id="ARBA00022676"/>
    </source>
</evidence>
<dbReference type="GO" id="GO:0034213">
    <property type="term" value="P:quinolinate catabolic process"/>
    <property type="evidence" value="ECO:0007669"/>
    <property type="project" value="TreeGrafter"/>
</dbReference>
<feature type="domain" description="Quinolinate phosphoribosyl transferase N-terminal" evidence="7">
    <location>
        <begin position="19"/>
        <end position="92"/>
    </location>
</feature>
<sequence length="269" mass="29168">MENNTAIDIVDLVLQPVIDNKFTAKITIEMEGILAGSKHVEDRLKEIGLEIEFLAKDGERVNPGDMIAKFSGGPKQLTAAENVIMGKMAKASGIATATNRAVTASEGKISIVSGSWKKMPEEIKGLIREAVSIGGGDFRICEPPFMYLDKNYVKIFGSISETLKAASVLREHTKVIQLRGVEKSIKEETIEALEGGANVLMVDTGKVEDAIECIQTLESTNSRNKVKVAYSGGVKIKDVPEYVKLGIDTLCIGKQIVDAPLLDMKMDIL</sequence>
<dbReference type="InterPro" id="IPR027277">
    <property type="entry name" value="NadC/ModD"/>
</dbReference>
<proteinExistence type="inferred from homology"/>
<evidence type="ECO:0000313" key="8">
    <source>
        <dbReference type="EMBL" id="KZL93616.1"/>
    </source>
</evidence>
<dbReference type="EC" id="2.4.2.19" evidence="8"/>
<protein>
    <submittedName>
        <fullName evidence="8">Putative nicotinate-nucleotide pyrophosphorylase</fullName>
        <ecNumber evidence="8">2.4.2.19</ecNumber>
    </submittedName>
</protein>
<dbReference type="PIRSF" id="PIRSF006250">
    <property type="entry name" value="NadC_ModD"/>
    <property type="match status" value="1"/>
</dbReference>
<dbReference type="PANTHER" id="PTHR32179">
    <property type="entry name" value="NICOTINATE-NUCLEOTIDE PYROPHOSPHORYLASE [CARBOXYLATING]"/>
    <property type="match status" value="1"/>
</dbReference>
<comment type="caution">
    <text evidence="8">The sequence shown here is derived from an EMBL/GenBank/DDBJ whole genome shotgun (WGS) entry which is preliminary data.</text>
</comment>
<reference evidence="8 9" key="1">
    <citation type="submission" date="2016-04" db="EMBL/GenBank/DDBJ databases">
        <title>Genome sequence of Clostridium magnum DSM 2767.</title>
        <authorList>
            <person name="Poehlein A."/>
            <person name="Uhlig R."/>
            <person name="Fischer R."/>
            <person name="Bahl H."/>
            <person name="Daniel R."/>
        </authorList>
    </citation>
    <scope>NUCLEOTIDE SEQUENCE [LARGE SCALE GENOMIC DNA]</scope>
    <source>
        <strain evidence="8 9">DSM 2767</strain>
    </source>
</reference>
<dbReference type="Proteomes" id="UP000076603">
    <property type="component" value="Unassembled WGS sequence"/>
</dbReference>
<dbReference type="PANTHER" id="PTHR32179:SF3">
    <property type="entry name" value="NICOTINATE-NUCLEOTIDE PYROPHOSPHORYLASE [CARBOXYLATING]"/>
    <property type="match status" value="1"/>
</dbReference>
<keyword evidence="3 5" id="KW-0808">Transferase</keyword>
<dbReference type="RefSeq" id="WP_082831774.1">
    <property type="nucleotide sequence ID" value="NZ_FQXL01000031.1"/>
</dbReference>
<evidence type="ECO:0000256" key="1">
    <source>
        <dbReference type="ARBA" id="ARBA00009400"/>
    </source>
</evidence>
<dbReference type="EMBL" id="LWAE01000001">
    <property type="protein sequence ID" value="KZL93616.1"/>
    <property type="molecule type" value="Genomic_DNA"/>
</dbReference>
<feature type="domain" description="Quinolinate phosphoribosyl transferase C-terminal" evidence="6">
    <location>
        <begin position="94"/>
        <end position="267"/>
    </location>
</feature>
<dbReference type="InterPro" id="IPR002638">
    <property type="entry name" value="Quinolinate_PRibosylTrfase_C"/>
</dbReference>
<dbReference type="SUPFAM" id="SSF51690">
    <property type="entry name" value="Nicotinate/Quinolinate PRTase C-terminal domain-like"/>
    <property type="match status" value="1"/>
</dbReference>
<dbReference type="GO" id="GO:0005737">
    <property type="term" value="C:cytoplasm"/>
    <property type="evidence" value="ECO:0007669"/>
    <property type="project" value="TreeGrafter"/>
</dbReference>
<evidence type="ECO:0000256" key="3">
    <source>
        <dbReference type="ARBA" id="ARBA00022679"/>
    </source>
</evidence>
<dbReference type="SUPFAM" id="SSF54675">
    <property type="entry name" value="Nicotinate/Quinolinate PRTase N-terminal domain-like"/>
    <property type="match status" value="1"/>
</dbReference>
<dbReference type="Gene3D" id="3.90.1170.20">
    <property type="entry name" value="Quinolinate phosphoribosyl transferase, N-terminal domain"/>
    <property type="match status" value="1"/>
</dbReference>
<evidence type="ECO:0000259" key="7">
    <source>
        <dbReference type="Pfam" id="PF02749"/>
    </source>
</evidence>
<evidence type="ECO:0000256" key="4">
    <source>
        <dbReference type="ARBA" id="ARBA00047445"/>
    </source>
</evidence>
<dbReference type="Gene3D" id="3.20.20.70">
    <property type="entry name" value="Aldolase class I"/>
    <property type="match status" value="1"/>
</dbReference>
<dbReference type="OrthoDB" id="1677778at2"/>
<organism evidence="8 9">
    <name type="scientific">Clostridium magnum DSM 2767</name>
    <dbReference type="NCBI Taxonomy" id="1121326"/>
    <lineage>
        <taxon>Bacteria</taxon>
        <taxon>Bacillati</taxon>
        <taxon>Bacillota</taxon>
        <taxon>Clostridia</taxon>
        <taxon>Eubacteriales</taxon>
        <taxon>Clostridiaceae</taxon>
        <taxon>Clostridium</taxon>
    </lineage>
</organism>
<evidence type="ECO:0000256" key="5">
    <source>
        <dbReference type="PIRNR" id="PIRNR006250"/>
    </source>
</evidence>
<dbReference type="GO" id="GO:0009435">
    <property type="term" value="P:NAD+ biosynthetic process"/>
    <property type="evidence" value="ECO:0007669"/>
    <property type="project" value="InterPro"/>
</dbReference>
<evidence type="ECO:0000313" key="9">
    <source>
        <dbReference type="Proteomes" id="UP000076603"/>
    </source>
</evidence>
<dbReference type="Pfam" id="PF01729">
    <property type="entry name" value="QRPTase_C"/>
    <property type="match status" value="1"/>
</dbReference>
<dbReference type="InterPro" id="IPR037128">
    <property type="entry name" value="Quinolinate_PRibosylTase_N_sf"/>
</dbReference>